<dbReference type="AlphaFoldDB" id="A0A9Q9B819"/>
<dbReference type="PANTHER" id="PTHR28250">
    <property type="entry name" value="CYTOCHROME B PRE-MRNA-PROCESSING PROTEIN 6"/>
    <property type="match status" value="1"/>
</dbReference>
<protein>
    <submittedName>
        <fullName evidence="2">Cytochrome B pre-mRNA-processing protein</fullName>
    </submittedName>
</protein>
<dbReference type="GO" id="GO:0043022">
    <property type="term" value="F:ribosome binding"/>
    <property type="evidence" value="ECO:0007669"/>
    <property type="project" value="InterPro"/>
</dbReference>
<dbReference type="PANTHER" id="PTHR28250:SF1">
    <property type="entry name" value="CYTOCHROME B PRE-MRNA-PROCESSING PROTEIN 6"/>
    <property type="match status" value="1"/>
</dbReference>
<sequence>MSRQSIISHYTRLLARWPKDALRPEKTFQQVVLEPRLKAAPSAPPAGVTAESITNSGSTSTYARNETDEVNAAYLLLENNFSKQFPPGQRLMQPASNPQHYVNLERELAVLPTRSVFGNFVERLKNMVRFK</sequence>
<dbReference type="EMBL" id="CP099429">
    <property type="protein sequence ID" value="USW59113.1"/>
    <property type="molecule type" value="Genomic_DNA"/>
</dbReference>
<proteinExistence type="predicted"/>
<gene>
    <name evidence="2" type="ORF">Slin15195_G124320</name>
</gene>
<accession>A0A9Q9B819</accession>
<dbReference type="OrthoDB" id="2107880at2759"/>
<name>A0A9Q9B819_9PEZI</name>
<evidence type="ECO:0000313" key="3">
    <source>
        <dbReference type="Proteomes" id="UP001056384"/>
    </source>
</evidence>
<feature type="region of interest" description="Disordered" evidence="1">
    <location>
        <begin position="39"/>
        <end position="64"/>
    </location>
</feature>
<keyword evidence="3" id="KW-1185">Reference proteome</keyword>
<evidence type="ECO:0000313" key="2">
    <source>
        <dbReference type="EMBL" id="USW59113.1"/>
    </source>
</evidence>
<dbReference type="Pfam" id="PF20180">
    <property type="entry name" value="UQCC2_CBP6"/>
    <property type="match status" value="1"/>
</dbReference>
<dbReference type="GO" id="GO:0061671">
    <property type="term" value="C:Cbp3p-Cbp6 complex"/>
    <property type="evidence" value="ECO:0007669"/>
    <property type="project" value="InterPro"/>
</dbReference>
<feature type="compositionally biased region" description="Polar residues" evidence="1">
    <location>
        <begin position="51"/>
        <end position="64"/>
    </location>
</feature>
<dbReference type="Proteomes" id="UP001056384">
    <property type="component" value="Chromosome 12"/>
</dbReference>
<dbReference type="InterPro" id="IPR037653">
    <property type="entry name" value="Cbp6"/>
</dbReference>
<organism evidence="2 3">
    <name type="scientific">Septoria linicola</name>
    <dbReference type="NCBI Taxonomy" id="215465"/>
    <lineage>
        <taxon>Eukaryota</taxon>
        <taxon>Fungi</taxon>
        <taxon>Dikarya</taxon>
        <taxon>Ascomycota</taxon>
        <taxon>Pezizomycotina</taxon>
        <taxon>Dothideomycetes</taxon>
        <taxon>Dothideomycetidae</taxon>
        <taxon>Mycosphaerellales</taxon>
        <taxon>Mycosphaerellaceae</taxon>
        <taxon>Septoria</taxon>
    </lineage>
</organism>
<dbReference type="GO" id="GO:0034551">
    <property type="term" value="P:mitochondrial respiratory chain complex III assembly"/>
    <property type="evidence" value="ECO:0007669"/>
    <property type="project" value="TreeGrafter"/>
</dbReference>
<evidence type="ECO:0000256" key="1">
    <source>
        <dbReference type="SAM" id="MobiDB-lite"/>
    </source>
</evidence>
<reference evidence="2" key="1">
    <citation type="submission" date="2022-06" db="EMBL/GenBank/DDBJ databases">
        <title>Complete genome sequences of two strains of the flax pathogen Septoria linicola.</title>
        <authorList>
            <person name="Lapalu N."/>
            <person name="Simon A."/>
            <person name="Demenou B."/>
            <person name="Paumier D."/>
            <person name="Guillot M.-P."/>
            <person name="Gout L."/>
            <person name="Valade R."/>
        </authorList>
    </citation>
    <scope>NUCLEOTIDE SEQUENCE</scope>
    <source>
        <strain evidence="2">SE15195</strain>
    </source>
</reference>